<dbReference type="PANTHER" id="PTHR45852">
    <property type="entry name" value="SER/THR-PROTEIN KINASE RIO2"/>
    <property type="match status" value="1"/>
</dbReference>
<keyword evidence="6" id="KW-0479">Metal-binding</keyword>
<dbReference type="InterPro" id="IPR030484">
    <property type="entry name" value="Rio2"/>
</dbReference>
<evidence type="ECO:0000256" key="4">
    <source>
        <dbReference type="ARBA" id="ARBA00022527"/>
    </source>
</evidence>
<dbReference type="Gene3D" id="1.10.510.10">
    <property type="entry name" value="Transferase(Phosphotransferase) domain 1"/>
    <property type="match status" value="1"/>
</dbReference>
<dbReference type="EC" id="2.7.11.1" evidence="3"/>
<feature type="domain" description="RIO kinase" evidence="13">
    <location>
        <begin position="76"/>
        <end position="299"/>
    </location>
</feature>
<evidence type="ECO:0000256" key="6">
    <source>
        <dbReference type="ARBA" id="ARBA00022723"/>
    </source>
</evidence>
<sequence length="440" mass="50913">MNFMINFIYQTGWLNFNKRNYFEGDKLVCLPQIEMGMKNHEVVPASLAASIANLRHGGVHKLLRELCKHRLLSYERGKHYDGYRLTNQGYDYLALKVLSCRGVIASFGNEIGVGKESNIYVVADEEGVPHCLKLHRLGRTCFRNIKEKRDYHQHRKAASWIYLSRISATKEFAYMKALKDRDFPVPKPIDFNRHCVVMELVQATPMCQVHDVSNVEELYDELMNLIVLLGNYGVIHSDFNEFNIMITDEGKPIVIDFPQMVSTSHPNAEMFFNRDVNCIRDFFRRRFGYESSLYPVFVDVQPITPRFFCLMYTFSVGYSDMLKHFSISEDAIDKETVACTVTLQDKFWFLEVNVFALCQIRSIPNHDVELHENKLSFLITKLATRGQVCMQSWACLNGDFLFLKIPFVQPPVGHYPSHLTSLPDWFKTPPLGTILQAYHA</sequence>
<evidence type="ECO:0000256" key="11">
    <source>
        <dbReference type="ARBA" id="ARBA00047899"/>
    </source>
</evidence>
<gene>
    <name evidence="14" type="ORF">PR048_020849</name>
</gene>
<dbReference type="Pfam" id="PF01163">
    <property type="entry name" value="RIO1"/>
    <property type="match status" value="1"/>
</dbReference>
<name>A0ABQ9GWM2_9NEOP</name>
<dbReference type="Pfam" id="PF09202">
    <property type="entry name" value="Rio2_N"/>
    <property type="match status" value="1"/>
</dbReference>
<evidence type="ECO:0000313" key="15">
    <source>
        <dbReference type="Proteomes" id="UP001159363"/>
    </source>
</evidence>
<comment type="catalytic activity">
    <reaction evidence="11">
        <text>L-threonyl-[protein] + ATP = O-phospho-L-threonyl-[protein] + ADP + H(+)</text>
        <dbReference type="Rhea" id="RHEA:46608"/>
        <dbReference type="Rhea" id="RHEA-COMP:11060"/>
        <dbReference type="Rhea" id="RHEA-COMP:11605"/>
        <dbReference type="ChEBI" id="CHEBI:15378"/>
        <dbReference type="ChEBI" id="CHEBI:30013"/>
        <dbReference type="ChEBI" id="CHEBI:30616"/>
        <dbReference type="ChEBI" id="CHEBI:61977"/>
        <dbReference type="ChEBI" id="CHEBI:456216"/>
        <dbReference type="EC" id="2.7.11.1"/>
    </reaction>
</comment>
<evidence type="ECO:0000256" key="5">
    <source>
        <dbReference type="ARBA" id="ARBA00022679"/>
    </source>
</evidence>
<dbReference type="SMART" id="SM00090">
    <property type="entry name" value="RIO"/>
    <property type="match status" value="1"/>
</dbReference>
<dbReference type="EMBL" id="JARBHB010000008">
    <property type="protein sequence ID" value="KAJ8876404.1"/>
    <property type="molecule type" value="Genomic_DNA"/>
</dbReference>
<keyword evidence="4" id="KW-0723">Serine/threonine-protein kinase</keyword>
<evidence type="ECO:0000256" key="3">
    <source>
        <dbReference type="ARBA" id="ARBA00012513"/>
    </source>
</evidence>
<keyword evidence="8" id="KW-0418">Kinase</keyword>
<dbReference type="InterPro" id="IPR015285">
    <property type="entry name" value="RIO2_wHTH_N"/>
</dbReference>
<evidence type="ECO:0000256" key="9">
    <source>
        <dbReference type="ARBA" id="ARBA00022840"/>
    </source>
</evidence>
<keyword evidence="5" id="KW-0808">Transferase</keyword>
<protein>
    <recommendedName>
        <fullName evidence="3">non-specific serine/threonine protein kinase</fullName>
        <ecNumber evidence="3">2.7.11.1</ecNumber>
    </recommendedName>
</protein>
<dbReference type="Gene3D" id="1.10.10.10">
    <property type="entry name" value="Winged helix-like DNA-binding domain superfamily/Winged helix DNA-binding domain"/>
    <property type="match status" value="1"/>
</dbReference>
<evidence type="ECO:0000256" key="12">
    <source>
        <dbReference type="ARBA" id="ARBA00048679"/>
    </source>
</evidence>
<keyword evidence="15" id="KW-1185">Reference proteome</keyword>
<comment type="catalytic activity">
    <reaction evidence="12">
        <text>L-seryl-[protein] + ATP = O-phospho-L-seryl-[protein] + ADP + H(+)</text>
        <dbReference type="Rhea" id="RHEA:17989"/>
        <dbReference type="Rhea" id="RHEA-COMP:9863"/>
        <dbReference type="Rhea" id="RHEA-COMP:11604"/>
        <dbReference type="ChEBI" id="CHEBI:15378"/>
        <dbReference type="ChEBI" id="CHEBI:29999"/>
        <dbReference type="ChEBI" id="CHEBI:30616"/>
        <dbReference type="ChEBI" id="CHEBI:83421"/>
        <dbReference type="ChEBI" id="CHEBI:456216"/>
        <dbReference type="EC" id="2.7.11.1"/>
    </reaction>
</comment>
<organism evidence="14 15">
    <name type="scientific">Dryococelus australis</name>
    <dbReference type="NCBI Taxonomy" id="614101"/>
    <lineage>
        <taxon>Eukaryota</taxon>
        <taxon>Metazoa</taxon>
        <taxon>Ecdysozoa</taxon>
        <taxon>Arthropoda</taxon>
        <taxon>Hexapoda</taxon>
        <taxon>Insecta</taxon>
        <taxon>Pterygota</taxon>
        <taxon>Neoptera</taxon>
        <taxon>Polyneoptera</taxon>
        <taxon>Phasmatodea</taxon>
        <taxon>Verophasmatodea</taxon>
        <taxon>Anareolatae</taxon>
        <taxon>Phasmatidae</taxon>
        <taxon>Eurycanthinae</taxon>
        <taxon>Dryococelus</taxon>
    </lineage>
</organism>
<dbReference type="SUPFAM" id="SSF46785">
    <property type="entry name" value="Winged helix' DNA-binding domain"/>
    <property type="match status" value="1"/>
</dbReference>
<dbReference type="InterPro" id="IPR036388">
    <property type="entry name" value="WH-like_DNA-bd_sf"/>
</dbReference>
<evidence type="ECO:0000256" key="8">
    <source>
        <dbReference type="ARBA" id="ARBA00022777"/>
    </source>
</evidence>
<evidence type="ECO:0000256" key="7">
    <source>
        <dbReference type="ARBA" id="ARBA00022741"/>
    </source>
</evidence>
<evidence type="ECO:0000256" key="2">
    <source>
        <dbReference type="ARBA" id="ARBA00009196"/>
    </source>
</evidence>
<dbReference type="CDD" id="cd05144">
    <property type="entry name" value="RIO2_C"/>
    <property type="match status" value="1"/>
</dbReference>
<keyword evidence="9" id="KW-0067">ATP-binding</keyword>
<dbReference type="PANTHER" id="PTHR45852:SF1">
    <property type="entry name" value="SERINE_THREONINE-PROTEIN KINASE RIO2"/>
    <property type="match status" value="1"/>
</dbReference>
<accession>A0ABQ9GWM2</accession>
<keyword evidence="10" id="KW-0460">Magnesium</keyword>
<proteinExistence type="inferred from homology"/>
<evidence type="ECO:0000256" key="10">
    <source>
        <dbReference type="ARBA" id="ARBA00022842"/>
    </source>
</evidence>
<dbReference type="InterPro" id="IPR000687">
    <property type="entry name" value="RIO_kinase"/>
</dbReference>
<dbReference type="SUPFAM" id="SSF56112">
    <property type="entry name" value="Protein kinase-like (PK-like)"/>
    <property type="match status" value="1"/>
</dbReference>
<keyword evidence="7" id="KW-0547">Nucleotide-binding</keyword>
<dbReference type="InterPro" id="IPR018934">
    <property type="entry name" value="RIO_dom"/>
</dbReference>
<dbReference type="InterPro" id="IPR011009">
    <property type="entry name" value="Kinase-like_dom_sf"/>
</dbReference>
<dbReference type="InterPro" id="IPR036390">
    <property type="entry name" value="WH_DNA-bd_sf"/>
</dbReference>
<evidence type="ECO:0000256" key="1">
    <source>
        <dbReference type="ARBA" id="ARBA00001946"/>
    </source>
</evidence>
<comment type="similarity">
    <text evidence="2">Belongs to the protein kinase superfamily. RIO-type Ser/Thr kinase family.</text>
</comment>
<evidence type="ECO:0000259" key="13">
    <source>
        <dbReference type="SMART" id="SM00090"/>
    </source>
</evidence>
<comment type="cofactor">
    <cofactor evidence="1">
        <name>Mg(2+)</name>
        <dbReference type="ChEBI" id="CHEBI:18420"/>
    </cofactor>
</comment>
<reference evidence="14 15" key="1">
    <citation type="submission" date="2023-02" db="EMBL/GenBank/DDBJ databases">
        <title>LHISI_Scaffold_Assembly.</title>
        <authorList>
            <person name="Stuart O.P."/>
            <person name="Cleave R."/>
            <person name="Magrath M.J.L."/>
            <person name="Mikheyev A.S."/>
        </authorList>
    </citation>
    <scope>NUCLEOTIDE SEQUENCE [LARGE SCALE GENOMIC DNA]</scope>
    <source>
        <strain evidence="14">Daus_M_001</strain>
        <tissue evidence="14">Leg muscle</tissue>
    </source>
</reference>
<evidence type="ECO:0000313" key="14">
    <source>
        <dbReference type="EMBL" id="KAJ8876404.1"/>
    </source>
</evidence>
<comment type="caution">
    <text evidence="14">The sequence shown here is derived from an EMBL/GenBank/DDBJ whole genome shotgun (WGS) entry which is preliminary data.</text>
</comment>
<dbReference type="Proteomes" id="UP001159363">
    <property type="component" value="Chromosome 7"/>
</dbReference>
<dbReference type="Gene3D" id="3.30.200.20">
    <property type="entry name" value="Phosphorylase Kinase, domain 1"/>
    <property type="match status" value="1"/>
</dbReference>